<dbReference type="InterPro" id="IPR023298">
    <property type="entry name" value="ATPase_P-typ_TM_dom_sf"/>
</dbReference>
<name>A0A1L8TRW0_9ENTE</name>
<dbReference type="SMART" id="SM00831">
    <property type="entry name" value="Cation_ATPase_N"/>
    <property type="match status" value="1"/>
</dbReference>
<evidence type="ECO:0000256" key="2">
    <source>
        <dbReference type="ARBA" id="ARBA00005675"/>
    </source>
</evidence>
<feature type="transmembrane region" description="Helical" evidence="18">
    <location>
        <begin position="728"/>
        <end position="750"/>
    </location>
</feature>
<dbReference type="EMBL" id="JXKQ01000001">
    <property type="protein sequence ID" value="OJG46882.1"/>
    <property type="molecule type" value="Genomic_DNA"/>
</dbReference>
<dbReference type="InterPro" id="IPR004014">
    <property type="entry name" value="ATPase_P-typ_cation-transptr_N"/>
</dbReference>
<dbReference type="InterPro" id="IPR006068">
    <property type="entry name" value="ATPase_P-typ_cation-transptr_C"/>
</dbReference>
<dbReference type="Pfam" id="PF00689">
    <property type="entry name" value="Cation_ATPase_C"/>
    <property type="match status" value="1"/>
</dbReference>
<feature type="domain" description="Cation-transporting P-type ATPase N-terminal" evidence="19">
    <location>
        <begin position="56"/>
        <end position="129"/>
    </location>
</feature>
<gene>
    <name evidence="20" type="ORF">RV04_GL000129</name>
</gene>
<evidence type="ECO:0000256" key="12">
    <source>
        <dbReference type="ARBA" id="ARBA00022840"/>
    </source>
</evidence>
<dbReference type="PRINTS" id="PR00120">
    <property type="entry name" value="HATPASE"/>
</dbReference>
<dbReference type="InterPro" id="IPR059000">
    <property type="entry name" value="ATPase_P-type_domA"/>
</dbReference>
<protein>
    <recommendedName>
        <fullName evidence="3">P-type Ca(2+) transporter</fullName>
        <ecNumber evidence="3">7.2.2.10</ecNumber>
    </recommendedName>
</protein>
<dbReference type="EC" id="7.2.2.10" evidence="3"/>
<dbReference type="FunFam" id="2.70.150.10:FF:000016">
    <property type="entry name" value="Calcium-transporting P-type ATPase putative"/>
    <property type="match status" value="1"/>
</dbReference>
<keyword evidence="7" id="KW-0109">Calcium transport</keyword>
<dbReference type="Pfam" id="PF00690">
    <property type="entry name" value="Cation_ATPase_N"/>
    <property type="match status" value="1"/>
</dbReference>
<evidence type="ECO:0000256" key="14">
    <source>
        <dbReference type="ARBA" id="ARBA00022989"/>
    </source>
</evidence>
<dbReference type="Pfam" id="PF00122">
    <property type="entry name" value="E1-E2_ATPase"/>
    <property type="match status" value="1"/>
</dbReference>
<comment type="caution">
    <text evidence="20">The sequence shown here is derived from an EMBL/GenBank/DDBJ whole genome shotgun (WGS) entry which is preliminary data.</text>
</comment>
<dbReference type="PRINTS" id="PR00119">
    <property type="entry name" value="CATATPASE"/>
</dbReference>
<comment type="subcellular location">
    <subcellularLocation>
        <location evidence="1">Cell membrane</location>
        <topology evidence="1">Multi-pass membrane protein</topology>
    </subcellularLocation>
</comment>
<keyword evidence="21" id="KW-1185">Reference proteome</keyword>
<evidence type="ECO:0000256" key="10">
    <source>
        <dbReference type="ARBA" id="ARBA00022741"/>
    </source>
</evidence>
<feature type="transmembrane region" description="Helical" evidence="18">
    <location>
        <begin position="874"/>
        <end position="894"/>
    </location>
</feature>
<evidence type="ECO:0000256" key="3">
    <source>
        <dbReference type="ARBA" id="ARBA00012790"/>
    </source>
</evidence>
<dbReference type="Gene3D" id="3.40.1110.10">
    <property type="entry name" value="Calcium-transporting ATPase, cytoplasmic domain N"/>
    <property type="match status" value="1"/>
</dbReference>
<evidence type="ECO:0000259" key="19">
    <source>
        <dbReference type="SMART" id="SM00831"/>
    </source>
</evidence>
<dbReference type="STRING" id="249189.RV04_GL000129"/>
<evidence type="ECO:0000256" key="9">
    <source>
        <dbReference type="ARBA" id="ARBA00022723"/>
    </source>
</evidence>
<dbReference type="Gene3D" id="2.70.150.10">
    <property type="entry name" value="Calcium-transporting ATPase, cytoplasmic transduction domain A"/>
    <property type="match status" value="1"/>
</dbReference>
<feature type="transmembrane region" description="Helical" evidence="18">
    <location>
        <begin position="20"/>
        <end position="40"/>
    </location>
</feature>
<comment type="similarity">
    <text evidence="2">Belongs to the cation transport ATPase (P-type) (TC 3.A.3) family. Type IIA subfamily.</text>
</comment>
<evidence type="ECO:0000256" key="17">
    <source>
        <dbReference type="ARBA" id="ARBA00048694"/>
    </source>
</evidence>
<dbReference type="Proteomes" id="UP000182077">
    <property type="component" value="Unassembled WGS sequence"/>
</dbReference>
<keyword evidence="5" id="KW-1003">Cell membrane</keyword>
<feature type="transmembrane region" description="Helical" evidence="18">
    <location>
        <begin position="329"/>
        <end position="351"/>
    </location>
</feature>
<evidence type="ECO:0000256" key="8">
    <source>
        <dbReference type="ARBA" id="ARBA00022692"/>
    </source>
</evidence>
<feature type="transmembrane region" description="Helical" evidence="18">
    <location>
        <begin position="833"/>
        <end position="854"/>
    </location>
</feature>
<evidence type="ECO:0000256" key="4">
    <source>
        <dbReference type="ARBA" id="ARBA00022448"/>
    </source>
</evidence>
<feature type="transmembrane region" description="Helical" evidence="18">
    <location>
        <begin position="298"/>
        <end position="317"/>
    </location>
</feature>
<proteinExistence type="inferred from homology"/>
<evidence type="ECO:0000256" key="11">
    <source>
        <dbReference type="ARBA" id="ARBA00022837"/>
    </source>
</evidence>
<dbReference type="PANTHER" id="PTHR43294">
    <property type="entry name" value="SODIUM/POTASSIUM-TRANSPORTING ATPASE SUBUNIT ALPHA"/>
    <property type="match status" value="1"/>
</dbReference>
<keyword evidence="11" id="KW-0106">Calcium</keyword>
<feature type="transmembrane region" description="Helical" evidence="18">
    <location>
        <begin position="756"/>
        <end position="773"/>
    </location>
</feature>
<dbReference type="SUPFAM" id="SSF81653">
    <property type="entry name" value="Calcium ATPase, transduction domain A"/>
    <property type="match status" value="1"/>
</dbReference>
<dbReference type="PROSITE" id="PS00154">
    <property type="entry name" value="ATPASE_E1_E2"/>
    <property type="match status" value="1"/>
</dbReference>
<evidence type="ECO:0000256" key="7">
    <source>
        <dbReference type="ARBA" id="ARBA00022568"/>
    </source>
</evidence>
<comment type="catalytic activity">
    <reaction evidence="17">
        <text>Ca(2+)(in) + ATP + H2O = Ca(2+)(out) + ADP + phosphate + H(+)</text>
        <dbReference type="Rhea" id="RHEA:18105"/>
        <dbReference type="ChEBI" id="CHEBI:15377"/>
        <dbReference type="ChEBI" id="CHEBI:15378"/>
        <dbReference type="ChEBI" id="CHEBI:29108"/>
        <dbReference type="ChEBI" id="CHEBI:30616"/>
        <dbReference type="ChEBI" id="CHEBI:43474"/>
        <dbReference type="ChEBI" id="CHEBI:456216"/>
        <dbReference type="EC" id="7.2.2.10"/>
    </reaction>
</comment>
<keyword evidence="4" id="KW-0813">Transport</keyword>
<keyword evidence="14 18" id="KW-1133">Transmembrane helix</keyword>
<dbReference type="PANTHER" id="PTHR43294:SF21">
    <property type="entry name" value="CATION TRANSPORTING ATPASE"/>
    <property type="match status" value="1"/>
</dbReference>
<dbReference type="FunFam" id="3.40.1110.10:FF:000053">
    <property type="entry name" value="Cation-transporting ATPase, E1-E2 family"/>
    <property type="match status" value="1"/>
</dbReference>
<dbReference type="InterPro" id="IPR018303">
    <property type="entry name" value="ATPase_P-typ_P_site"/>
</dbReference>
<keyword evidence="13" id="KW-1278">Translocase</keyword>
<dbReference type="GO" id="GO:0016887">
    <property type="term" value="F:ATP hydrolysis activity"/>
    <property type="evidence" value="ECO:0007669"/>
    <property type="project" value="InterPro"/>
</dbReference>
<keyword evidence="8 18" id="KW-0812">Transmembrane</keyword>
<accession>A0A1L8TRW0</accession>
<dbReference type="GO" id="GO:1902600">
    <property type="term" value="P:proton transmembrane transport"/>
    <property type="evidence" value="ECO:0007669"/>
    <property type="project" value="TreeGrafter"/>
</dbReference>
<dbReference type="InterPro" id="IPR044492">
    <property type="entry name" value="P_typ_ATPase_HD_dom"/>
</dbReference>
<evidence type="ECO:0000313" key="20">
    <source>
        <dbReference type="EMBL" id="OJG46882.1"/>
    </source>
</evidence>
<dbReference type="InterPro" id="IPR008250">
    <property type="entry name" value="ATPase_P-typ_transduc_dom_A_sf"/>
</dbReference>
<feature type="transmembrane region" description="Helical" evidence="18">
    <location>
        <begin position="134"/>
        <end position="150"/>
    </location>
</feature>
<dbReference type="NCBIfam" id="TIGR01494">
    <property type="entry name" value="ATPase_P-type"/>
    <property type="match status" value="3"/>
</dbReference>
<evidence type="ECO:0000256" key="15">
    <source>
        <dbReference type="ARBA" id="ARBA00023065"/>
    </source>
</evidence>
<evidence type="ECO:0000256" key="18">
    <source>
        <dbReference type="SAM" id="Phobius"/>
    </source>
</evidence>
<reference evidence="20 21" key="1">
    <citation type="submission" date="2014-12" db="EMBL/GenBank/DDBJ databases">
        <title>Draft genome sequences of 29 type strains of Enterococci.</title>
        <authorList>
            <person name="Zhong Z."/>
            <person name="Sun Z."/>
            <person name="Liu W."/>
            <person name="Zhang W."/>
            <person name="Zhang H."/>
        </authorList>
    </citation>
    <scope>NUCLEOTIDE SEQUENCE [LARGE SCALE GENOMIC DNA]</scope>
    <source>
        <strain evidence="20 21">DSM 17122</strain>
    </source>
</reference>
<keyword evidence="10" id="KW-0547">Nucleotide-binding</keyword>
<dbReference type="InterPro" id="IPR023299">
    <property type="entry name" value="ATPase_P-typ_cyto_dom_N"/>
</dbReference>
<dbReference type="SUPFAM" id="SSF81660">
    <property type="entry name" value="Metal cation-transporting ATPase, ATP-binding domain N"/>
    <property type="match status" value="1"/>
</dbReference>
<keyword evidence="12" id="KW-0067">ATP-binding</keyword>
<dbReference type="SFLD" id="SFLDG00002">
    <property type="entry name" value="C1.7:_P-type_atpase_like"/>
    <property type="match status" value="1"/>
</dbReference>
<dbReference type="InterPro" id="IPR023214">
    <property type="entry name" value="HAD_sf"/>
</dbReference>
<dbReference type="GO" id="GO:0005886">
    <property type="term" value="C:plasma membrane"/>
    <property type="evidence" value="ECO:0007669"/>
    <property type="project" value="UniProtKB-SubCell"/>
</dbReference>
<evidence type="ECO:0000256" key="6">
    <source>
        <dbReference type="ARBA" id="ARBA00022553"/>
    </source>
</evidence>
<keyword evidence="6" id="KW-0597">Phosphoprotein</keyword>
<dbReference type="CDD" id="cd02089">
    <property type="entry name" value="P-type_ATPase_Ca_prok"/>
    <property type="match status" value="1"/>
</dbReference>
<dbReference type="SUPFAM" id="SSF81665">
    <property type="entry name" value="Calcium ATPase, transmembrane domain M"/>
    <property type="match status" value="1"/>
</dbReference>
<dbReference type="InterPro" id="IPR001757">
    <property type="entry name" value="P_typ_ATPase"/>
</dbReference>
<dbReference type="GO" id="GO:0005524">
    <property type="term" value="F:ATP binding"/>
    <property type="evidence" value="ECO:0007669"/>
    <property type="project" value="UniProtKB-KW"/>
</dbReference>
<evidence type="ECO:0000313" key="21">
    <source>
        <dbReference type="Proteomes" id="UP000182077"/>
    </source>
</evidence>
<evidence type="ECO:0000256" key="5">
    <source>
        <dbReference type="ARBA" id="ARBA00022475"/>
    </source>
</evidence>
<dbReference type="InterPro" id="IPR036412">
    <property type="entry name" value="HAD-like_sf"/>
</dbReference>
<dbReference type="GO" id="GO:0006883">
    <property type="term" value="P:intracellular sodium ion homeostasis"/>
    <property type="evidence" value="ECO:0007669"/>
    <property type="project" value="TreeGrafter"/>
</dbReference>
<dbReference type="AlphaFoldDB" id="A0A1L8TRW0"/>
<dbReference type="Pfam" id="PF13246">
    <property type="entry name" value="Cation_ATPase"/>
    <property type="match status" value="1"/>
</dbReference>
<sequence length="937" mass="102331">MATPPTRKEISGVVLNSETYVCVFFAYTSLFFLHPTALILRRIKMSEEKKQQLIKPFYAEETEQVLAEVQTTEDGLTKSEAQKRLESYGPNELEEGEKKSMVVRFFEQFKDLMIIVLLAAAIISAVVSHEVVDSIIILAVVIINAVMGVVQESKAEQAIEALREMSTPNANVLRDGHVSTIKSTELVPGDIVMLEAGDVVPADLRLFEVASLKIEEAALTGESVPVEKEMIVIDGTDVGIGDRVNMAYSNSNVTYGRGKGIVVNTGMNTEVGKIAGMLAQADETETPLKTNLNQLGKFLTLAIIVIAVVMFVVGIVFNGTSWVDMLLTSISLAVAAIPEGLPAIVTIILALGTQVMAKRNSVIRKLPAVETLGSTDIIASDKTGTLTLNQMTVEKLYVDNQQFDANNEVPIDSMAMKVMNYANDTKISQEGDLIGDPTETALVQFGLDNQFDVREKVAKEPRVAELPFDSDRKLMSTLHEEQDGKILVAVKGAPDVLLNRTTQILLNGQVVPMTEKEKQDILTNNKDMAQQALRVLGMAYKYVDHVPAELESEVIETDLIFAGLVGMIDPERAEAAEAVRIAKEAGVRPIMITGDHKDTAEAIAARLGIITKGDDAAVLTGAQLNEMSDEEFAQKVEHYSVYARVSPEHKVRIVKAWQKEGKVVAMTGDGVNDAPALKQADIGIGMGITGTEVSKGASDMVLADDNFATIVVAVEEGRKVFSNIQKSVQYLLAANLGEVLTLFIATLLGWDTLLPIHLLWINLVTDTFPAIALGMEPAEKDLMSHKPRGRSSNLFSGGVFSSIIYQGILEAATVLFVYWSAIQWPVHTVYAEIHSDALTMAFATLGLMQLFHAFNVKSIHQSLFTVGAFRNKAFNWAILLSFALMMVIIIVPGLNDIFRVAHLDLYQWGIVIGSSFAIIPIVEIVKFFQRASMKNKD</sequence>
<dbReference type="SFLD" id="SFLDS00003">
    <property type="entry name" value="Haloacid_Dehalogenase"/>
    <property type="match status" value="1"/>
</dbReference>
<keyword evidence="15" id="KW-0406">Ion transport</keyword>
<organism evidence="20 21">
    <name type="scientific">Enterococcus hermanniensis</name>
    <dbReference type="NCBI Taxonomy" id="249189"/>
    <lineage>
        <taxon>Bacteria</taxon>
        <taxon>Bacillati</taxon>
        <taxon>Bacillota</taxon>
        <taxon>Bacilli</taxon>
        <taxon>Lactobacillales</taxon>
        <taxon>Enterococcaceae</taxon>
        <taxon>Enterococcus</taxon>
    </lineage>
</organism>
<keyword evidence="16 18" id="KW-0472">Membrane</keyword>
<dbReference type="GO" id="GO:0005388">
    <property type="term" value="F:P-type calcium transporter activity"/>
    <property type="evidence" value="ECO:0007669"/>
    <property type="project" value="UniProtKB-EC"/>
</dbReference>
<evidence type="ECO:0000256" key="1">
    <source>
        <dbReference type="ARBA" id="ARBA00004651"/>
    </source>
</evidence>
<dbReference type="GO" id="GO:0046872">
    <property type="term" value="F:metal ion binding"/>
    <property type="evidence" value="ECO:0007669"/>
    <property type="project" value="UniProtKB-KW"/>
</dbReference>
<dbReference type="Gene3D" id="3.40.50.1000">
    <property type="entry name" value="HAD superfamily/HAD-like"/>
    <property type="match status" value="1"/>
</dbReference>
<dbReference type="SFLD" id="SFLDF00027">
    <property type="entry name" value="p-type_atpase"/>
    <property type="match status" value="1"/>
</dbReference>
<dbReference type="FunFam" id="3.40.50.1000:FF:000028">
    <property type="entry name" value="Calcium-transporting P-type ATPase, putative"/>
    <property type="match status" value="1"/>
</dbReference>
<dbReference type="SUPFAM" id="SSF56784">
    <property type="entry name" value="HAD-like"/>
    <property type="match status" value="1"/>
</dbReference>
<keyword evidence="9" id="KW-0479">Metal-binding</keyword>
<dbReference type="Gene3D" id="1.20.1110.10">
    <property type="entry name" value="Calcium-transporting ATPase, transmembrane domain"/>
    <property type="match status" value="1"/>
</dbReference>
<dbReference type="GO" id="GO:0036376">
    <property type="term" value="P:sodium ion export across plasma membrane"/>
    <property type="evidence" value="ECO:0007669"/>
    <property type="project" value="TreeGrafter"/>
</dbReference>
<dbReference type="GO" id="GO:1990573">
    <property type="term" value="P:potassium ion import across plasma membrane"/>
    <property type="evidence" value="ECO:0007669"/>
    <property type="project" value="TreeGrafter"/>
</dbReference>
<feature type="transmembrane region" description="Helical" evidence="18">
    <location>
        <begin position="794"/>
        <end position="821"/>
    </location>
</feature>
<evidence type="ECO:0000256" key="13">
    <source>
        <dbReference type="ARBA" id="ARBA00022967"/>
    </source>
</evidence>
<feature type="transmembrane region" description="Helical" evidence="18">
    <location>
        <begin position="109"/>
        <end position="128"/>
    </location>
</feature>
<dbReference type="GO" id="GO:0005391">
    <property type="term" value="F:P-type sodium:potassium-exchanging transporter activity"/>
    <property type="evidence" value="ECO:0007669"/>
    <property type="project" value="TreeGrafter"/>
</dbReference>
<evidence type="ECO:0000256" key="16">
    <source>
        <dbReference type="ARBA" id="ARBA00023136"/>
    </source>
</evidence>
<dbReference type="GO" id="GO:0030007">
    <property type="term" value="P:intracellular potassium ion homeostasis"/>
    <property type="evidence" value="ECO:0007669"/>
    <property type="project" value="TreeGrafter"/>
</dbReference>
<feature type="transmembrane region" description="Helical" evidence="18">
    <location>
        <begin position="906"/>
        <end position="928"/>
    </location>
</feature>
<dbReference type="InterPro" id="IPR050510">
    <property type="entry name" value="Cation_transp_ATPase_P-type"/>
</dbReference>